<dbReference type="InParanoid" id="A0A2P6MZ29"/>
<feature type="coiled-coil region" evidence="1">
    <location>
        <begin position="99"/>
        <end position="126"/>
    </location>
</feature>
<feature type="region of interest" description="Disordered" evidence="2">
    <location>
        <begin position="1"/>
        <end position="77"/>
    </location>
</feature>
<dbReference type="PANTHER" id="PTHR40094">
    <property type="entry name" value="ALPHA-2-MACROGLOBULIN HOMOLOG"/>
    <property type="match status" value="1"/>
</dbReference>
<evidence type="ECO:0000259" key="3">
    <source>
        <dbReference type="Pfam" id="PF17973"/>
    </source>
</evidence>
<dbReference type="PANTHER" id="PTHR40094:SF1">
    <property type="entry name" value="UBIQUITIN DOMAIN-CONTAINING PROTEIN"/>
    <property type="match status" value="1"/>
</dbReference>
<comment type="caution">
    <text evidence="4">The sequence shown here is derived from an EMBL/GenBank/DDBJ whole genome shotgun (WGS) entry which is preliminary data.</text>
</comment>
<keyword evidence="5" id="KW-1185">Reference proteome</keyword>
<feature type="compositionally biased region" description="Basic and acidic residues" evidence="2">
    <location>
        <begin position="60"/>
        <end position="77"/>
    </location>
</feature>
<evidence type="ECO:0000256" key="2">
    <source>
        <dbReference type="SAM" id="MobiDB-lite"/>
    </source>
</evidence>
<dbReference type="EMBL" id="MDYQ01000290">
    <property type="protein sequence ID" value="PRP76962.1"/>
    <property type="molecule type" value="Genomic_DNA"/>
</dbReference>
<sequence>MFGREDSSAKGASPGIEPESAKARHSNKRLGFTTPPLERPDYTNPQRPEGLAFSKFWPENSRKPRLDEHPHAEEHNTRTCGNISHHQLGTQLTSTPLYIIGGEENKEQTEQKINNATEEAINIMADKPSYQVGDEAEILFKNPLFPSRGGYAIVTSTRVFPMVPITFTKNKETVNFTVSRMNQGREGVRGSKVTLIVGDRESIIAQRDIKTPSNESIAFHVAPTARFAFGGLPDGAADTNPTIQVRDNFNSLAAWIGSSITDDKGQVELDIKMPDTLTNYRIFALASEGRDRLGVGESDWKCSPLMCTQVNLPHGEKYEFYVRATNGGVFTAPPAKVEEMYSPEVFGSSASDKLVIE</sequence>
<dbReference type="STRING" id="1890364.A0A2P6MZ29"/>
<reference evidence="4 5" key="1">
    <citation type="journal article" date="2018" name="Genome Biol. Evol.">
        <title>Multiple Roots of Fruiting Body Formation in Amoebozoa.</title>
        <authorList>
            <person name="Hillmann F."/>
            <person name="Forbes G."/>
            <person name="Novohradska S."/>
            <person name="Ferling I."/>
            <person name="Riege K."/>
            <person name="Groth M."/>
            <person name="Westermann M."/>
            <person name="Marz M."/>
            <person name="Spaller T."/>
            <person name="Winckler T."/>
            <person name="Schaap P."/>
            <person name="Glockner G."/>
        </authorList>
    </citation>
    <scope>NUCLEOTIDE SEQUENCE [LARGE SCALE GENOMIC DNA]</scope>
    <source>
        <strain evidence="4 5">Jena</strain>
    </source>
</reference>
<name>A0A2P6MZ29_9EUKA</name>
<evidence type="ECO:0000256" key="1">
    <source>
        <dbReference type="SAM" id="Coils"/>
    </source>
</evidence>
<keyword evidence="1" id="KW-0175">Coiled coil</keyword>
<accession>A0A2P6MZ29</accession>
<evidence type="ECO:0000313" key="5">
    <source>
        <dbReference type="Proteomes" id="UP000241769"/>
    </source>
</evidence>
<dbReference type="Pfam" id="PF17973">
    <property type="entry name" value="bMG10"/>
    <property type="match status" value="1"/>
</dbReference>
<evidence type="ECO:0000313" key="4">
    <source>
        <dbReference type="EMBL" id="PRP76962.1"/>
    </source>
</evidence>
<feature type="domain" description="Bacterial alpha-2-macroglobulin MG10" evidence="3">
    <location>
        <begin position="313"/>
        <end position="344"/>
    </location>
</feature>
<dbReference type="InterPro" id="IPR051802">
    <property type="entry name" value="YfhM-like"/>
</dbReference>
<dbReference type="OrthoDB" id="20700at2759"/>
<gene>
    <name evidence="4" type="ORF">PROFUN_14663</name>
</gene>
<organism evidence="4 5">
    <name type="scientific">Planoprotostelium fungivorum</name>
    <dbReference type="NCBI Taxonomy" id="1890364"/>
    <lineage>
        <taxon>Eukaryota</taxon>
        <taxon>Amoebozoa</taxon>
        <taxon>Evosea</taxon>
        <taxon>Variosea</taxon>
        <taxon>Cavosteliida</taxon>
        <taxon>Cavosteliaceae</taxon>
        <taxon>Planoprotostelium</taxon>
    </lineage>
</organism>
<dbReference type="GO" id="GO:0004866">
    <property type="term" value="F:endopeptidase inhibitor activity"/>
    <property type="evidence" value="ECO:0007669"/>
    <property type="project" value="InterPro"/>
</dbReference>
<dbReference type="AlphaFoldDB" id="A0A2P6MZ29"/>
<dbReference type="InterPro" id="IPR041246">
    <property type="entry name" value="Bact_MG10"/>
</dbReference>
<proteinExistence type="predicted"/>
<protein>
    <recommendedName>
        <fullName evidence="3">Bacterial alpha-2-macroglobulin MG10 domain-containing protein</fullName>
    </recommendedName>
</protein>
<dbReference type="Proteomes" id="UP000241769">
    <property type="component" value="Unassembled WGS sequence"/>
</dbReference>